<feature type="signal peptide" evidence="1">
    <location>
        <begin position="1"/>
        <end position="17"/>
    </location>
</feature>
<accession>A0A392R1G0</accession>
<protein>
    <submittedName>
        <fullName evidence="2">Uncharacterized protein</fullName>
    </submittedName>
</protein>
<name>A0A392R1G0_9FABA</name>
<evidence type="ECO:0000313" key="2">
    <source>
        <dbReference type="EMBL" id="MCI29922.1"/>
    </source>
</evidence>
<feature type="non-terminal residue" evidence="2">
    <location>
        <position position="1"/>
    </location>
</feature>
<keyword evidence="1" id="KW-0732">Signal</keyword>
<dbReference type="EMBL" id="LXQA010175823">
    <property type="protein sequence ID" value="MCI29922.1"/>
    <property type="molecule type" value="Genomic_DNA"/>
</dbReference>
<comment type="caution">
    <text evidence="2">The sequence shown here is derived from an EMBL/GenBank/DDBJ whole genome shotgun (WGS) entry which is preliminary data.</text>
</comment>
<dbReference type="AlphaFoldDB" id="A0A392R1G0"/>
<proteinExistence type="predicted"/>
<keyword evidence="3" id="KW-1185">Reference proteome</keyword>
<organism evidence="2 3">
    <name type="scientific">Trifolium medium</name>
    <dbReference type="NCBI Taxonomy" id="97028"/>
    <lineage>
        <taxon>Eukaryota</taxon>
        <taxon>Viridiplantae</taxon>
        <taxon>Streptophyta</taxon>
        <taxon>Embryophyta</taxon>
        <taxon>Tracheophyta</taxon>
        <taxon>Spermatophyta</taxon>
        <taxon>Magnoliopsida</taxon>
        <taxon>eudicotyledons</taxon>
        <taxon>Gunneridae</taxon>
        <taxon>Pentapetalae</taxon>
        <taxon>rosids</taxon>
        <taxon>fabids</taxon>
        <taxon>Fabales</taxon>
        <taxon>Fabaceae</taxon>
        <taxon>Papilionoideae</taxon>
        <taxon>50 kb inversion clade</taxon>
        <taxon>NPAAA clade</taxon>
        <taxon>Hologalegina</taxon>
        <taxon>IRL clade</taxon>
        <taxon>Trifolieae</taxon>
        <taxon>Trifolium</taxon>
    </lineage>
</organism>
<sequence length="55" mass="6027">AIIAAEIFVTFVVVVDAVSGGSWICCFRVGGQIHLPSFVFMVRSLCTVRWKPLTV</sequence>
<evidence type="ECO:0000313" key="3">
    <source>
        <dbReference type="Proteomes" id="UP000265520"/>
    </source>
</evidence>
<dbReference type="Proteomes" id="UP000265520">
    <property type="component" value="Unassembled WGS sequence"/>
</dbReference>
<evidence type="ECO:0000256" key="1">
    <source>
        <dbReference type="SAM" id="SignalP"/>
    </source>
</evidence>
<reference evidence="2 3" key="1">
    <citation type="journal article" date="2018" name="Front. Plant Sci.">
        <title>Red Clover (Trifolium pratense) and Zigzag Clover (T. medium) - A Picture of Genomic Similarities and Differences.</title>
        <authorList>
            <person name="Dluhosova J."/>
            <person name="Istvanek J."/>
            <person name="Nedelnik J."/>
            <person name="Repkova J."/>
        </authorList>
    </citation>
    <scope>NUCLEOTIDE SEQUENCE [LARGE SCALE GENOMIC DNA]</scope>
    <source>
        <strain evidence="3">cv. 10/8</strain>
        <tissue evidence="2">Leaf</tissue>
    </source>
</reference>
<feature type="chain" id="PRO_5017413508" evidence="1">
    <location>
        <begin position="18"/>
        <end position="55"/>
    </location>
</feature>